<dbReference type="GO" id="GO:0090071">
    <property type="term" value="P:negative regulation of ribosome biogenesis"/>
    <property type="evidence" value="ECO:0007669"/>
    <property type="project" value="TreeGrafter"/>
</dbReference>
<dbReference type="FunFam" id="3.30.460.10:FF:000018">
    <property type="entry name" value="Mitochondrial assembly of ribosomal large subunit 1"/>
    <property type="match status" value="1"/>
</dbReference>
<dbReference type="AlphaFoldDB" id="A0A835CUT1"/>
<keyword evidence="3" id="KW-0496">Mitochondrion</keyword>
<organism evidence="6 7">
    <name type="scientific">Aphidius gifuensis</name>
    <name type="common">Parasitoid wasp</name>
    <dbReference type="NCBI Taxonomy" id="684658"/>
    <lineage>
        <taxon>Eukaryota</taxon>
        <taxon>Metazoa</taxon>
        <taxon>Ecdysozoa</taxon>
        <taxon>Arthropoda</taxon>
        <taxon>Hexapoda</taxon>
        <taxon>Insecta</taxon>
        <taxon>Pterygota</taxon>
        <taxon>Neoptera</taxon>
        <taxon>Endopterygota</taxon>
        <taxon>Hymenoptera</taxon>
        <taxon>Apocrita</taxon>
        <taxon>Ichneumonoidea</taxon>
        <taxon>Braconidae</taxon>
        <taxon>Aphidiinae</taxon>
        <taxon>Aphidius</taxon>
    </lineage>
</organism>
<comment type="caution">
    <text evidence="6">The sequence shown here is derived from an EMBL/GenBank/DDBJ whole genome shotgun (WGS) entry which is preliminary data.</text>
</comment>
<dbReference type="InterPro" id="IPR004394">
    <property type="entry name" value="Iojap/RsfS/C7orf30"/>
</dbReference>
<evidence type="ECO:0000256" key="2">
    <source>
        <dbReference type="ARBA" id="ARBA00010574"/>
    </source>
</evidence>
<dbReference type="EMBL" id="JACMRX010000001">
    <property type="protein sequence ID" value="KAF7996484.1"/>
    <property type="molecule type" value="Genomic_DNA"/>
</dbReference>
<sequence length="268" mass="30550">MSSVARNLLKLGKLYYKSSNVYTCKVLSSTNIGLIKRQFSSDKSTSLFSENDGSLQNESTKVSASVKSSYQEFRDEDSPVILDVEEELRRLELDTVETIQEAPNPYEGFEMKRGVEGVFDIEELVAFLKKDKAQNIFVSTVPKELGYVDYFVVVTGRSQRHMAALATYIRKAYKLKHHVTDLIPRLEGKNSQDWMALDLGNIVLHIFSNSAREKFDLETLWSIGSAYDEEYNKPDREKEFQSRYLELLAGLEPVEPVEQSSDKETSTV</sequence>
<dbReference type="NCBIfam" id="TIGR00090">
    <property type="entry name" value="rsfS_iojap_ybeB"/>
    <property type="match status" value="1"/>
</dbReference>
<dbReference type="SUPFAM" id="SSF81301">
    <property type="entry name" value="Nucleotidyltransferase"/>
    <property type="match status" value="1"/>
</dbReference>
<dbReference type="GO" id="GO:0043023">
    <property type="term" value="F:ribosomal large subunit binding"/>
    <property type="evidence" value="ECO:0007669"/>
    <property type="project" value="TreeGrafter"/>
</dbReference>
<dbReference type="GO" id="GO:0005739">
    <property type="term" value="C:mitochondrion"/>
    <property type="evidence" value="ECO:0007669"/>
    <property type="project" value="UniProtKB-SubCell"/>
</dbReference>
<evidence type="ECO:0000313" key="6">
    <source>
        <dbReference type="EMBL" id="KAF7996484.1"/>
    </source>
</evidence>
<protein>
    <recommendedName>
        <fullName evidence="5">Mitochondrial assembly of ribosomal large subunit protein 1</fullName>
    </recommendedName>
</protein>
<comment type="function">
    <text evidence="4">Required for normal mitochondrial ribosome function and mitochondrial translation. May play a role in ribosome biogenesis by preventing premature association of the 28S and 39S ribosomal subunits. Interacts with mitochondrial ribosomal protein uL14m (MRPL14), probably blocking formation of intersubunit bridge B8, preventing association of the 28S and 39S ribosomal subunits. Addition to isolated mitochondrial ribosomal subunits partially inhibits translation, probably by interfering with the association of the 28S and 39S ribosomal subunits and the formation of functional ribosomes. May also participate in the assembly and/or regulation of the stability of the large subunit of the mitochondrial ribosome. May function as a ribosomal silencing factor.</text>
</comment>
<accession>A0A835CUT1</accession>
<name>A0A835CUT1_APHGI</name>
<dbReference type="Pfam" id="PF02410">
    <property type="entry name" value="RsfS"/>
    <property type="match status" value="1"/>
</dbReference>
<keyword evidence="7" id="KW-1185">Reference proteome</keyword>
<dbReference type="PANTHER" id="PTHR21043:SF0">
    <property type="entry name" value="MITOCHONDRIAL ASSEMBLY OF RIBOSOMAL LARGE SUBUNIT PROTEIN 1"/>
    <property type="match status" value="1"/>
</dbReference>
<evidence type="ECO:0000256" key="5">
    <source>
        <dbReference type="ARBA" id="ARBA00073331"/>
    </source>
</evidence>
<evidence type="ECO:0000256" key="3">
    <source>
        <dbReference type="ARBA" id="ARBA00023128"/>
    </source>
</evidence>
<dbReference type="GO" id="GO:0017148">
    <property type="term" value="P:negative regulation of translation"/>
    <property type="evidence" value="ECO:0007669"/>
    <property type="project" value="TreeGrafter"/>
</dbReference>
<dbReference type="InterPro" id="IPR043519">
    <property type="entry name" value="NT_sf"/>
</dbReference>
<reference evidence="6 7" key="1">
    <citation type="submission" date="2020-08" db="EMBL/GenBank/DDBJ databases">
        <title>Aphidius gifuensis genome sequencing and assembly.</title>
        <authorList>
            <person name="Du Z."/>
        </authorList>
    </citation>
    <scope>NUCLEOTIDE SEQUENCE [LARGE SCALE GENOMIC DNA]</scope>
    <source>
        <strain evidence="6">YNYX2018</strain>
        <tissue evidence="6">Adults</tissue>
    </source>
</reference>
<dbReference type="HAMAP" id="MF_01477">
    <property type="entry name" value="Iojap_RsfS"/>
    <property type="match status" value="1"/>
</dbReference>
<dbReference type="Gene3D" id="3.30.460.10">
    <property type="entry name" value="Beta Polymerase, domain 2"/>
    <property type="match status" value="1"/>
</dbReference>
<comment type="subcellular location">
    <subcellularLocation>
        <location evidence="1">Mitochondrion</location>
    </subcellularLocation>
</comment>
<comment type="similarity">
    <text evidence="2">Belongs to the Iojap/RsfS family.</text>
</comment>
<dbReference type="PANTHER" id="PTHR21043">
    <property type="entry name" value="IOJAP SUPERFAMILY ORTHOLOG"/>
    <property type="match status" value="1"/>
</dbReference>
<gene>
    <name evidence="6" type="ORF">HCN44_002116</name>
</gene>
<proteinExistence type="inferred from homology"/>
<evidence type="ECO:0000256" key="1">
    <source>
        <dbReference type="ARBA" id="ARBA00004173"/>
    </source>
</evidence>
<evidence type="ECO:0000256" key="4">
    <source>
        <dbReference type="ARBA" id="ARBA00053669"/>
    </source>
</evidence>
<dbReference type="Proteomes" id="UP000639338">
    <property type="component" value="Unassembled WGS sequence"/>
</dbReference>
<evidence type="ECO:0000313" key="7">
    <source>
        <dbReference type="Proteomes" id="UP000639338"/>
    </source>
</evidence>